<feature type="transmembrane region" description="Helical" evidence="1">
    <location>
        <begin position="58"/>
        <end position="78"/>
    </location>
</feature>
<dbReference type="Proteomes" id="UP000295818">
    <property type="component" value="Unassembled WGS sequence"/>
</dbReference>
<gene>
    <name evidence="2" type="ORF">EV644_105248</name>
</gene>
<sequence length="243" mass="25756">MGTVGGAHRHVPFTMTSESGEMHLSPRAQRTATAAGAGVGTAGLLAGVLVLGPLAATILLAVVFTLAWPLAAVVLHIADEVPYRSPVLVAAASAGGVLCVPGMVKLLSWGAVGLVIALFAAGVFVLIDLALPGDRRPRRRDRRRQKTQYRGLAALSRADEFEDEKLIASLQCPLSIEELCSVWGETTATLAQGAGPRDRQAVAEVRRICLDEFERRNPDGFLRWIEAGAPGDPSSYLLPNSNE</sequence>
<keyword evidence="3" id="KW-1185">Reference proteome</keyword>
<keyword evidence="1" id="KW-0812">Transmembrane</keyword>
<evidence type="ECO:0000256" key="1">
    <source>
        <dbReference type="SAM" id="Phobius"/>
    </source>
</evidence>
<organism evidence="2 3">
    <name type="scientific">Kribbella orskensis</name>
    <dbReference type="NCBI Taxonomy" id="2512216"/>
    <lineage>
        <taxon>Bacteria</taxon>
        <taxon>Bacillati</taxon>
        <taxon>Actinomycetota</taxon>
        <taxon>Actinomycetes</taxon>
        <taxon>Propionibacteriales</taxon>
        <taxon>Kribbellaceae</taxon>
        <taxon>Kribbella</taxon>
    </lineage>
</organism>
<feature type="transmembrane region" description="Helical" evidence="1">
    <location>
        <begin position="85"/>
        <end position="104"/>
    </location>
</feature>
<accession>A0ABY2BLK3</accession>
<name>A0ABY2BLK3_9ACTN</name>
<dbReference type="EMBL" id="SLWM01000005">
    <property type="protein sequence ID" value="TCO24215.1"/>
    <property type="molecule type" value="Genomic_DNA"/>
</dbReference>
<evidence type="ECO:0000313" key="2">
    <source>
        <dbReference type="EMBL" id="TCO24215.1"/>
    </source>
</evidence>
<protein>
    <submittedName>
        <fullName evidence="2">Uncharacterized protein</fullName>
    </submittedName>
</protein>
<reference evidence="2 3" key="1">
    <citation type="journal article" date="2015" name="Stand. Genomic Sci.">
        <title>Genomic Encyclopedia of Bacterial and Archaeal Type Strains, Phase III: the genomes of soil and plant-associated and newly described type strains.</title>
        <authorList>
            <person name="Whitman W.B."/>
            <person name="Woyke T."/>
            <person name="Klenk H.P."/>
            <person name="Zhou Y."/>
            <person name="Lilburn T.G."/>
            <person name="Beck B.J."/>
            <person name="De Vos P."/>
            <person name="Vandamme P."/>
            <person name="Eisen J.A."/>
            <person name="Garrity G."/>
            <person name="Hugenholtz P."/>
            <person name="Kyrpides N.C."/>
        </authorList>
    </citation>
    <scope>NUCLEOTIDE SEQUENCE [LARGE SCALE GENOMIC DNA]</scope>
    <source>
        <strain evidence="2 3">VKM Ac-2538</strain>
    </source>
</reference>
<proteinExistence type="predicted"/>
<feature type="transmembrane region" description="Helical" evidence="1">
    <location>
        <begin position="110"/>
        <end position="131"/>
    </location>
</feature>
<keyword evidence="1" id="KW-1133">Transmembrane helix</keyword>
<feature type="transmembrane region" description="Helical" evidence="1">
    <location>
        <begin position="32"/>
        <end position="52"/>
    </location>
</feature>
<comment type="caution">
    <text evidence="2">The sequence shown here is derived from an EMBL/GenBank/DDBJ whole genome shotgun (WGS) entry which is preliminary data.</text>
</comment>
<evidence type="ECO:0000313" key="3">
    <source>
        <dbReference type="Proteomes" id="UP000295818"/>
    </source>
</evidence>
<keyword evidence="1" id="KW-0472">Membrane</keyword>